<dbReference type="InterPro" id="IPR038063">
    <property type="entry name" value="Transpep_catalytic_dom"/>
</dbReference>
<keyword evidence="4" id="KW-0573">Peptidoglycan synthesis</keyword>
<feature type="domain" description="L,D-TPase catalytic" evidence="8">
    <location>
        <begin position="237"/>
        <end position="296"/>
    </location>
</feature>
<evidence type="ECO:0000256" key="3">
    <source>
        <dbReference type="ARBA" id="ARBA00022960"/>
    </source>
</evidence>
<sequence length="450" mass="47745">MGAELIRGRRIRAVVAAFGVAALTLTGCTVGDSEGTDGSGKVQEDKPKPVANVKDGADDWSVLDPVTVTIDDAKLDSVTLTNDEGTEVEGELSEDGTKWTSTEELGYSRTYTIEAKAGTEKLSTSFQTVTPNNQTYGYLSPAEGSTVGVGQTIAVRFDEPIADRKAAQDAIKVTTEPAQEGAFYWLNNSEVRWRPAEYWEPGTEVTVDVDIYGKDLGNGYYGQEDSSTSFTIGDKVIAIADDATKTMTIERNGVVENSMPISMGSARWPTPNGTYLIGEQHTSMVMDSTTFGLSLDAGGYRTPSTTRPRCPTPASTSTVRRGRCGPRARRTCRTVASTSPTPTPPGSSRTPSAATSSSSATPSAAPCPAPTASATGTSRGRPGRPATPTKPPPGSSFASPSSDARGRPRPACSGRAGFVVCREERGGALRACRVRWPWPRRRCANPRPAW</sequence>
<evidence type="ECO:0000256" key="5">
    <source>
        <dbReference type="ARBA" id="ARBA00023315"/>
    </source>
</evidence>
<reference evidence="10 11" key="1">
    <citation type="submission" date="2021-03" db="EMBL/GenBank/DDBJ databases">
        <title>Sequencing the genomes of 1000 actinobacteria strains.</title>
        <authorList>
            <person name="Klenk H.-P."/>
        </authorList>
    </citation>
    <scope>NUCLEOTIDE SEQUENCE [LARGE SCALE GENOMIC DNA]</scope>
    <source>
        <strain evidence="10 11">DSM 44506</strain>
    </source>
</reference>
<evidence type="ECO:0000259" key="8">
    <source>
        <dbReference type="Pfam" id="PF03734"/>
    </source>
</evidence>
<keyword evidence="5" id="KW-0012">Acyltransferase</keyword>
<dbReference type="EMBL" id="JAGINY010000001">
    <property type="protein sequence ID" value="MBP2333237.1"/>
    <property type="molecule type" value="Genomic_DNA"/>
</dbReference>
<evidence type="ECO:0000256" key="1">
    <source>
        <dbReference type="ARBA" id="ARBA00004752"/>
    </source>
</evidence>
<keyword evidence="6" id="KW-0961">Cell wall biogenesis/degradation</keyword>
<dbReference type="InterPro" id="IPR005490">
    <property type="entry name" value="LD_TPept_cat_dom"/>
</dbReference>
<evidence type="ECO:0000313" key="11">
    <source>
        <dbReference type="Proteomes" id="UP001519305"/>
    </source>
</evidence>
<dbReference type="CDD" id="cd13432">
    <property type="entry name" value="LDT_IgD_like_2"/>
    <property type="match status" value="1"/>
</dbReference>
<keyword evidence="10" id="KW-0449">Lipoprotein</keyword>
<evidence type="ECO:0000256" key="7">
    <source>
        <dbReference type="SAM" id="MobiDB-lite"/>
    </source>
</evidence>
<evidence type="ECO:0000313" key="10">
    <source>
        <dbReference type="EMBL" id="MBP2333237.1"/>
    </source>
</evidence>
<dbReference type="Gene3D" id="2.60.40.3780">
    <property type="match status" value="1"/>
</dbReference>
<evidence type="ECO:0000259" key="9">
    <source>
        <dbReference type="Pfam" id="PF17964"/>
    </source>
</evidence>
<dbReference type="InterPro" id="IPR050979">
    <property type="entry name" value="LD-transpeptidase"/>
</dbReference>
<dbReference type="Gene3D" id="2.40.440.10">
    <property type="entry name" value="L,D-transpeptidase catalytic domain-like"/>
    <property type="match status" value="1"/>
</dbReference>
<name>A0ABS4U9M4_9CORY</name>
<feature type="domain" description="Bacterial Ig" evidence="9">
    <location>
        <begin position="59"/>
        <end position="215"/>
    </location>
</feature>
<feature type="region of interest" description="Disordered" evidence="7">
    <location>
        <begin position="29"/>
        <end position="48"/>
    </location>
</feature>
<organism evidence="10 11">
    <name type="scientific">Corynebacterium freneyi</name>
    <dbReference type="NCBI Taxonomy" id="134034"/>
    <lineage>
        <taxon>Bacteria</taxon>
        <taxon>Bacillati</taxon>
        <taxon>Actinomycetota</taxon>
        <taxon>Actinomycetes</taxon>
        <taxon>Mycobacteriales</taxon>
        <taxon>Corynebacteriaceae</taxon>
        <taxon>Corynebacterium</taxon>
    </lineage>
</organism>
<evidence type="ECO:0000256" key="6">
    <source>
        <dbReference type="ARBA" id="ARBA00023316"/>
    </source>
</evidence>
<evidence type="ECO:0000256" key="4">
    <source>
        <dbReference type="ARBA" id="ARBA00022984"/>
    </source>
</evidence>
<keyword evidence="3" id="KW-0133">Cell shape</keyword>
<dbReference type="PANTHER" id="PTHR30582">
    <property type="entry name" value="L,D-TRANSPEPTIDASE"/>
    <property type="match status" value="1"/>
</dbReference>
<dbReference type="Pfam" id="PF03734">
    <property type="entry name" value="YkuD"/>
    <property type="match status" value="1"/>
</dbReference>
<protein>
    <submittedName>
        <fullName evidence="10">Lipoprotein-anchoring transpeptidase ErfK/SrfK</fullName>
    </submittedName>
</protein>
<evidence type="ECO:0000256" key="2">
    <source>
        <dbReference type="ARBA" id="ARBA00022679"/>
    </source>
</evidence>
<dbReference type="SUPFAM" id="SSF141523">
    <property type="entry name" value="L,D-transpeptidase catalytic domain-like"/>
    <property type="match status" value="1"/>
</dbReference>
<dbReference type="InterPro" id="IPR041280">
    <property type="entry name" value="Big_10"/>
</dbReference>
<dbReference type="PROSITE" id="PS51257">
    <property type="entry name" value="PROKAR_LIPOPROTEIN"/>
    <property type="match status" value="1"/>
</dbReference>
<dbReference type="Pfam" id="PF17964">
    <property type="entry name" value="Big_10"/>
    <property type="match status" value="1"/>
</dbReference>
<accession>A0ABS4U9M4</accession>
<dbReference type="CDD" id="cd16913">
    <property type="entry name" value="YkuD_like"/>
    <property type="match status" value="1"/>
</dbReference>
<proteinExistence type="predicted"/>
<feature type="compositionally biased region" description="Low complexity" evidence="7">
    <location>
        <begin position="301"/>
        <end position="318"/>
    </location>
</feature>
<dbReference type="PANTHER" id="PTHR30582:SF2">
    <property type="entry name" value="L,D-TRANSPEPTIDASE YCIB-RELATED"/>
    <property type="match status" value="1"/>
</dbReference>
<dbReference type="Proteomes" id="UP001519305">
    <property type="component" value="Unassembled WGS sequence"/>
</dbReference>
<dbReference type="Gene3D" id="2.60.40.3710">
    <property type="match status" value="1"/>
</dbReference>
<feature type="compositionally biased region" description="Low complexity" evidence="7">
    <location>
        <begin position="333"/>
        <end position="387"/>
    </location>
</feature>
<keyword evidence="2" id="KW-0808">Transferase</keyword>
<comment type="pathway">
    <text evidence="1">Cell wall biogenesis; peptidoglycan biosynthesis.</text>
</comment>
<gene>
    <name evidence="10" type="ORF">JOF33_001936</name>
</gene>
<feature type="compositionally biased region" description="Basic residues" evidence="7">
    <location>
        <begin position="320"/>
        <end position="332"/>
    </location>
</feature>
<feature type="region of interest" description="Disordered" evidence="7">
    <location>
        <begin position="299"/>
        <end position="412"/>
    </location>
</feature>
<comment type="caution">
    <text evidence="10">The sequence shown here is derived from an EMBL/GenBank/DDBJ whole genome shotgun (WGS) entry which is preliminary data.</text>
</comment>
<keyword evidence="11" id="KW-1185">Reference proteome</keyword>